<dbReference type="InterPro" id="IPR037518">
    <property type="entry name" value="MPN"/>
</dbReference>
<dbReference type="InterPro" id="IPR056784">
    <property type="entry name" value="PSF2_N"/>
</dbReference>
<dbReference type="AlphaFoldDB" id="A0A6A4TDI9"/>
<accession>A0A6A4TDI9</accession>
<organism evidence="10 11">
    <name type="scientific">Scophthalmus maximus</name>
    <name type="common">Turbot</name>
    <name type="synonym">Psetta maxima</name>
    <dbReference type="NCBI Taxonomy" id="52904"/>
    <lineage>
        <taxon>Eukaryota</taxon>
        <taxon>Metazoa</taxon>
        <taxon>Chordata</taxon>
        <taxon>Craniata</taxon>
        <taxon>Vertebrata</taxon>
        <taxon>Euteleostomi</taxon>
        <taxon>Actinopterygii</taxon>
        <taxon>Neopterygii</taxon>
        <taxon>Teleostei</taxon>
        <taxon>Neoteleostei</taxon>
        <taxon>Acanthomorphata</taxon>
        <taxon>Carangaria</taxon>
        <taxon>Pleuronectiformes</taxon>
        <taxon>Pleuronectoidei</taxon>
        <taxon>Scophthalmidae</taxon>
        <taxon>Scophthalmus</taxon>
    </lineage>
</organism>
<dbReference type="PANTHER" id="PTHR12941:SF13">
    <property type="entry name" value="ER MEMBRANE PROTEIN COMPLEX SUBUNIT 8"/>
    <property type="match status" value="1"/>
</dbReference>
<dbReference type="Gene3D" id="1.20.58.1020">
    <property type="match status" value="1"/>
</dbReference>
<dbReference type="GO" id="GO:0072546">
    <property type="term" value="C:EMC complex"/>
    <property type="evidence" value="ECO:0007669"/>
    <property type="project" value="InterPro"/>
</dbReference>
<sequence length="406" mass="46451">MPIQLTSQAYCKMLLHAAKYPHCAVSGLLVAEKTKEKKRDGHGDPVLCVDCVPLFHGTLALTPMLEVALTLIDTWCKENNYVMAGYYQANERTKDSRPNQVAEKVAARICENFSEAAIVMVDSSRLTISCVEPIVLIYDHHEHKWKSREVTCESFEDWSEAQKITSALLEGRSYENLIDFDNHLDDLRNDWTNPVINKSRGNICSVIARVKCRQREQQTEMDPSEVEFLAEKETVKIIPNFSLDKIYLIGGDLGPFNPGLPVDVPVWLALNLKQRQKCRIVPPEWMDVEKLEEMRELERKEDMFTPVPSPYYMELTKLLLNHASDNIPKADDIRTLVKDIWDTRIAKLRLSADSFISQQEAHAKLDNLTLMEINTIRSFLLDSLNCMYKLRSNLQPGSSKGQAMDY</sequence>
<dbReference type="PANTHER" id="PTHR12941">
    <property type="entry name" value="ER MEMBRANE PROTEIN COMPLEX"/>
    <property type="match status" value="1"/>
</dbReference>
<name>A0A6A4TDI9_SCOMX</name>
<dbReference type="GO" id="GO:0071162">
    <property type="term" value="C:CMG complex"/>
    <property type="evidence" value="ECO:0007669"/>
    <property type="project" value="UniProtKB-ARBA"/>
</dbReference>
<dbReference type="PROSITE" id="PS50249">
    <property type="entry name" value="MPN"/>
    <property type="match status" value="1"/>
</dbReference>
<evidence type="ECO:0000259" key="9">
    <source>
        <dbReference type="PROSITE" id="PS50249"/>
    </source>
</evidence>
<evidence type="ECO:0000256" key="1">
    <source>
        <dbReference type="ARBA" id="ARBA00004123"/>
    </source>
</evidence>
<dbReference type="Gene3D" id="3.40.5.50">
    <property type="match status" value="1"/>
</dbReference>
<evidence type="ECO:0000256" key="8">
    <source>
        <dbReference type="ARBA" id="ARBA00046436"/>
    </source>
</evidence>
<feature type="domain" description="MPN" evidence="9">
    <location>
        <begin position="3"/>
        <end position="144"/>
    </location>
</feature>
<evidence type="ECO:0000256" key="3">
    <source>
        <dbReference type="ARBA" id="ARBA00010565"/>
    </source>
</evidence>
<dbReference type="FunFam" id="1.20.58.1020:FF:000001">
    <property type="entry name" value="DNA replication complex GINS protein PSF2"/>
    <property type="match status" value="1"/>
</dbReference>
<keyword evidence="4" id="KW-0235">DNA replication</keyword>
<proteinExistence type="inferred from homology"/>
<comment type="caution">
    <text evidence="10">The sequence shown here is derived from an EMBL/GenBank/DDBJ whole genome shotgun (WGS) entry which is preliminary data.</text>
</comment>
<dbReference type="Pfam" id="PF05916">
    <property type="entry name" value="Sld5"/>
    <property type="match status" value="1"/>
</dbReference>
<dbReference type="InterPro" id="IPR021151">
    <property type="entry name" value="GINS_A"/>
</dbReference>
<evidence type="ECO:0000256" key="4">
    <source>
        <dbReference type="ARBA" id="ARBA00022705"/>
    </source>
</evidence>
<comment type="subcellular location">
    <subcellularLocation>
        <location evidence="1">Nucleus</location>
    </subcellularLocation>
</comment>
<dbReference type="FunFam" id="3.40.5.50:FF:000001">
    <property type="entry name" value="DNA replication complex GINS protein PSF2"/>
    <property type="match status" value="1"/>
</dbReference>
<gene>
    <name evidence="10" type="ORF">F2P81_004602</name>
</gene>
<dbReference type="SUPFAM" id="SSF160059">
    <property type="entry name" value="PriA/YqbF domain"/>
    <property type="match status" value="1"/>
</dbReference>
<comment type="similarity">
    <text evidence="2">Belongs to the EMC8/EMC9 family.</text>
</comment>
<dbReference type="Pfam" id="PF03665">
    <property type="entry name" value="UPF0172"/>
    <property type="match status" value="1"/>
</dbReference>
<evidence type="ECO:0000256" key="7">
    <source>
        <dbReference type="ARBA" id="ARBA00045258"/>
    </source>
</evidence>
<dbReference type="GO" id="GO:0000811">
    <property type="term" value="C:GINS complex"/>
    <property type="evidence" value="ECO:0007669"/>
    <property type="project" value="UniProtKB-ARBA"/>
</dbReference>
<evidence type="ECO:0000256" key="6">
    <source>
        <dbReference type="ARBA" id="ARBA00030871"/>
    </source>
</evidence>
<comment type="subunit">
    <text evidence="8">Component of the ER membrane protein complex (EMC). EMC8 and EMC9 are mutually exclusive subunits of the EMC complex.</text>
</comment>
<comment type="similarity">
    <text evidence="3">Belongs to the GINS2/PSF2 family.</text>
</comment>
<keyword evidence="5" id="KW-0539">Nucleus</keyword>
<reference evidence="10 11" key="1">
    <citation type="submission" date="2019-06" db="EMBL/GenBank/DDBJ databases">
        <title>Draft genomes of female and male turbot (Scophthalmus maximus).</title>
        <authorList>
            <person name="Xu H."/>
            <person name="Xu X.-W."/>
            <person name="Shao C."/>
            <person name="Chen S."/>
        </authorList>
    </citation>
    <scope>NUCLEOTIDE SEQUENCE [LARGE SCALE GENOMIC DNA]</scope>
    <source>
        <strain evidence="10">Ysfricsl-2016a</strain>
        <tissue evidence="10">Blood</tissue>
    </source>
</reference>
<dbReference type="Proteomes" id="UP000438429">
    <property type="component" value="Unassembled WGS sequence"/>
</dbReference>
<protein>
    <recommendedName>
        <fullName evidence="6">GINS complex subunit 2</fullName>
    </recommendedName>
</protein>
<evidence type="ECO:0000313" key="10">
    <source>
        <dbReference type="EMBL" id="KAF0043265.1"/>
    </source>
</evidence>
<dbReference type="CDD" id="cd11712">
    <property type="entry name" value="GINS_A_psf2"/>
    <property type="match status" value="1"/>
</dbReference>
<dbReference type="InterPro" id="IPR005366">
    <property type="entry name" value="EMC8/9"/>
</dbReference>
<evidence type="ECO:0000256" key="2">
    <source>
        <dbReference type="ARBA" id="ARBA00007461"/>
    </source>
</evidence>
<evidence type="ECO:0000256" key="5">
    <source>
        <dbReference type="ARBA" id="ARBA00023242"/>
    </source>
</evidence>
<dbReference type="GO" id="GO:0006260">
    <property type="term" value="P:DNA replication"/>
    <property type="evidence" value="ECO:0007669"/>
    <property type="project" value="UniProtKB-KW"/>
</dbReference>
<comment type="function">
    <text evidence="7">Required for correct functioning of the GINS complex, a complex that plays an essential role in the initiation of DNA replication, and progression of DNA replication forks. GINS complex is a core component of CDC45-MCM-GINS (CMG) helicase, the molecular machine that unwinds template DNA during replication, and around which the replisome is built.</text>
</comment>
<dbReference type="CDD" id="cd08060">
    <property type="entry name" value="MPN_UPF0172"/>
    <property type="match status" value="1"/>
</dbReference>
<evidence type="ECO:0000313" key="11">
    <source>
        <dbReference type="Proteomes" id="UP000438429"/>
    </source>
</evidence>
<dbReference type="EMBL" id="VEVO01000004">
    <property type="protein sequence ID" value="KAF0043265.1"/>
    <property type="molecule type" value="Genomic_DNA"/>
</dbReference>
<dbReference type="Pfam" id="PF25005">
    <property type="entry name" value="PSF2_N"/>
    <property type="match status" value="1"/>
</dbReference>
<dbReference type="InterPro" id="IPR036224">
    <property type="entry name" value="GINS_bundle-like_dom_sf"/>
</dbReference>
<dbReference type="CDD" id="cd21694">
    <property type="entry name" value="GINS_B_Psf2"/>
    <property type="match status" value="1"/>
</dbReference>
<dbReference type="SUPFAM" id="SSF158573">
    <property type="entry name" value="GINS helical bundle-like"/>
    <property type="match status" value="1"/>
</dbReference>